<protein>
    <recommendedName>
        <fullName evidence="11">Acyl-CoA dehydrogenase</fullName>
    </recommendedName>
</protein>
<dbReference type="STRING" id="1927124.BST13_02515"/>
<evidence type="ECO:0000259" key="8">
    <source>
        <dbReference type="Pfam" id="PF02771"/>
    </source>
</evidence>
<dbReference type="InterPro" id="IPR037069">
    <property type="entry name" value="AcylCoA_DH/ox_N_sf"/>
</dbReference>
<feature type="domain" description="Acyl-CoA dehydrogenase/oxidase N-terminal" evidence="8">
    <location>
        <begin position="15"/>
        <end position="118"/>
    </location>
</feature>
<dbReference type="SUPFAM" id="SSF47203">
    <property type="entry name" value="Acyl-CoA dehydrogenase C-terminal domain-like"/>
    <property type="match status" value="1"/>
</dbReference>
<evidence type="ECO:0000259" key="7">
    <source>
        <dbReference type="Pfam" id="PF02770"/>
    </source>
</evidence>
<evidence type="ECO:0000256" key="4">
    <source>
        <dbReference type="ARBA" id="ARBA00022827"/>
    </source>
</evidence>
<dbReference type="Proteomes" id="UP000192448">
    <property type="component" value="Unassembled WGS sequence"/>
</dbReference>
<proteinExistence type="inferred from homology"/>
<name>A0A1X0B9Y8_9MYCO</name>
<dbReference type="PANTHER" id="PTHR43884:SF12">
    <property type="entry name" value="ISOVALERYL-COA DEHYDROGENASE, MITOCHONDRIAL-RELATED"/>
    <property type="match status" value="1"/>
</dbReference>
<keyword evidence="4 5" id="KW-0274">FAD</keyword>
<keyword evidence="3 5" id="KW-0285">Flavoprotein</keyword>
<dbReference type="GO" id="GO:0003995">
    <property type="term" value="F:acyl-CoA dehydrogenase activity"/>
    <property type="evidence" value="ECO:0007669"/>
    <property type="project" value="TreeGrafter"/>
</dbReference>
<evidence type="ECO:0000256" key="1">
    <source>
        <dbReference type="ARBA" id="ARBA00001974"/>
    </source>
</evidence>
<dbReference type="GO" id="GO:0050660">
    <property type="term" value="F:flavin adenine dinucleotide binding"/>
    <property type="evidence" value="ECO:0007669"/>
    <property type="project" value="InterPro"/>
</dbReference>
<dbReference type="SUPFAM" id="SSF56645">
    <property type="entry name" value="Acyl-CoA dehydrogenase NM domain-like"/>
    <property type="match status" value="1"/>
</dbReference>
<reference evidence="9 10" key="1">
    <citation type="submission" date="2017-02" db="EMBL/GenBank/DDBJ databases">
        <title>The new phylogeny of genus Mycobacterium.</title>
        <authorList>
            <person name="Tortoli E."/>
            <person name="Trovato A."/>
            <person name="Cirillo D.M."/>
        </authorList>
    </citation>
    <scope>NUCLEOTIDE SEQUENCE [LARGE SCALE GENOMIC DNA]</scope>
    <source>
        <strain evidence="9 10">RW6</strain>
    </source>
</reference>
<dbReference type="PANTHER" id="PTHR43884">
    <property type="entry name" value="ACYL-COA DEHYDROGENASE"/>
    <property type="match status" value="1"/>
</dbReference>
<dbReference type="Pfam" id="PF02771">
    <property type="entry name" value="Acyl-CoA_dh_N"/>
    <property type="match status" value="1"/>
</dbReference>
<evidence type="ECO:0000256" key="3">
    <source>
        <dbReference type="ARBA" id="ARBA00022630"/>
    </source>
</evidence>
<dbReference type="OrthoDB" id="2769798at2"/>
<dbReference type="InterPro" id="IPR046373">
    <property type="entry name" value="Acyl-CoA_Oxase/DH_mid-dom_sf"/>
</dbReference>
<dbReference type="Pfam" id="PF00441">
    <property type="entry name" value="Acyl-CoA_dh_1"/>
    <property type="match status" value="1"/>
</dbReference>
<gene>
    <name evidence="9" type="ORF">BST13_02515</name>
</gene>
<dbReference type="Gene3D" id="1.20.140.10">
    <property type="entry name" value="Butyryl-CoA Dehydrogenase, subunit A, domain 3"/>
    <property type="match status" value="1"/>
</dbReference>
<dbReference type="InterPro" id="IPR006091">
    <property type="entry name" value="Acyl-CoA_Oxase/DH_mid-dom"/>
</dbReference>
<comment type="similarity">
    <text evidence="2 5">Belongs to the acyl-CoA dehydrogenase family.</text>
</comment>
<dbReference type="InterPro" id="IPR009100">
    <property type="entry name" value="AcylCoA_DH/oxidase_NM_dom_sf"/>
</dbReference>
<keyword evidence="10" id="KW-1185">Reference proteome</keyword>
<dbReference type="Gene3D" id="2.40.110.10">
    <property type="entry name" value="Butyryl-CoA Dehydrogenase, subunit A, domain 2"/>
    <property type="match status" value="1"/>
</dbReference>
<dbReference type="RefSeq" id="WP_158087093.1">
    <property type="nucleotide sequence ID" value="NZ_MVHF01000002.1"/>
</dbReference>
<dbReference type="Gene3D" id="1.10.540.10">
    <property type="entry name" value="Acyl-CoA dehydrogenase/oxidase, N-terminal domain"/>
    <property type="match status" value="1"/>
</dbReference>
<organism evidence="9 10">
    <name type="scientific">Mycobacterium aquaticum</name>
    <dbReference type="NCBI Taxonomy" id="1927124"/>
    <lineage>
        <taxon>Bacteria</taxon>
        <taxon>Bacillati</taxon>
        <taxon>Actinomycetota</taxon>
        <taxon>Actinomycetes</taxon>
        <taxon>Mycobacteriales</taxon>
        <taxon>Mycobacteriaceae</taxon>
        <taxon>Mycobacterium</taxon>
    </lineage>
</organism>
<comment type="caution">
    <text evidence="9">The sequence shown here is derived from an EMBL/GenBank/DDBJ whole genome shotgun (WGS) entry which is preliminary data.</text>
</comment>
<dbReference type="InterPro" id="IPR013786">
    <property type="entry name" value="AcylCoA_DH/ox_N"/>
</dbReference>
<feature type="domain" description="Acyl-CoA oxidase/dehydrogenase middle" evidence="7">
    <location>
        <begin position="122"/>
        <end position="217"/>
    </location>
</feature>
<evidence type="ECO:0000313" key="9">
    <source>
        <dbReference type="EMBL" id="ORA39161.1"/>
    </source>
</evidence>
<dbReference type="EMBL" id="MVHF01000002">
    <property type="protein sequence ID" value="ORA39161.1"/>
    <property type="molecule type" value="Genomic_DNA"/>
</dbReference>
<feature type="domain" description="Acyl-CoA dehydrogenase/oxidase C-terminal" evidence="6">
    <location>
        <begin position="228"/>
        <end position="376"/>
    </location>
</feature>
<dbReference type="InterPro" id="IPR036250">
    <property type="entry name" value="AcylCo_DH-like_C"/>
</dbReference>
<dbReference type="InterPro" id="IPR009075">
    <property type="entry name" value="AcylCo_DH/oxidase_C"/>
</dbReference>
<evidence type="ECO:0000313" key="10">
    <source>
        <dbReference type="Proteomes" id="UP000192448"/>
    </source>
</evidence>
<evidence type="ECO:0000256" key="2">
    <source>
        <dbReference type="ARBA" id="ARBA00009347"/>
    </source>
</evidence>
<evidence type="ECO:0008006" key="11">
    <source>
        <dbReference type="Google" id="ProtNLM"/>
    </source>
</evidence>
<dbReference type="AlphaFoldDB" id="A0A1X0B9Y8"/>
<dbReference type="Pfam" id="PF02770">
    <property type="entry name" value="Acyl-CoA_dh_M"/>
    <property type="match status" value="1"/>
</dbReference>
<keyword evidence="5" id="KW-0560">Oxidoreductase</keyword>
<dbReference type="CDD" id="cd00567">
    <property type="entry name" value="ACAD"/>
    <property type="match status" value="1"/>
</dbReference>
<sequence>MPGRRDFEHDEANYLNDIEKYCDTVLLPRADRSDNGEFFPDVIRQFAELGLLELMFDQERNLRLDRMRLIHQTTELVAAAFPAAVVALGALRLQAYLLKRYAEPHIADRWLEPLLRGEIYGSFGVTEPDAGTEVRSIQTVATRDRDGWILNGGKKWIGFAPVATFNVVLAKVDHAGRDADTVALVIDLESQGVSRSETLDLMSFRGMPLGELRFDNVKVPAGSALKVSGFAGMMEGINLARVDAANYACGFLKAAIRECSVRANNRIAFGKPLSELQTIQLRIGQMATDYEAARLLTLAAGDSFALGKGGDPILLSKAKLFSTDAAMKHAIEAVQIFGALGVHHSSRVQRLFRDSKAGQIFDGTSEIHTLMIGRHALTANR</sequence>
<evidence type="ECO:0000259" key="6">
    <source>
        <dbReference type="Pfam" id="PF00441"/>
    </source>
</evidence>
<evidence type="ECO:0000256" key="5">
    <source>
        <dbReference type="RuleBase" id="RU362125"/>
    </source>
</evidence>
<comment type="cofactor">
    <cofactor evidence="1 5">
        <name>FAD</name>
        <dbReference type="ChEBI" id="CHEBI:57692"/>
    </cofactor>
</comment>
<accession>A0A1X0B9Y8</accession>